<protein>
    <recommendedName>
        <fullName evidence="2">MalT-like TPR region domain-containing protein</fullName>
    </recommendedName>
</protein>
<name>A0A0B7KLN7_BIOOC</name>
<dbReference type="SUPFAM" id="SSF48452">
    <property type="entry name" value="TPR-like"/>
    <property type="match status" value="1"/>
</dbReference>
<dbReference type="Pfam" id="PF13374">
    <property type="entry name" value="TPR_10"/>
    <property type="match status" value="1"/>
</dbReference>
<evidence type="ECO:0008006" key="2">
    <source>
        <dbReference type="Google" id="ProtNLM"/>
    </source>
</evidence>
<dbReference type="EMBL" id="CDPU01000331">
    <property type="protein sequence ID" value="CEO58104.1"/>
    <property type="molecule type" value="Genomic_DNA"/>
</dbReference>
<dbReference type="Gene3D" id="1.25.40.10">
    <property type="entry name" value="Tetratricopeptide repeat domain"/>
    <property type="match status" value="1"/>
</dbReference>
<dbReference type="AlphaFoldDB" id="A0A0B7KLN7"/>
<dbReference type="InterPro" id="IPR011990">
    <property type="entry name" value="TPR-like_helical_dom_sf"/>
</dbReference>
<sequence>MSYRILHVIAYIDNQDIPHGLMAAAARRGGTSKEILDGHVMDLEVQQAIIRLHEFSFLSFREREEGSRSYEMHKLVHEAVRYGLRVRRGMRIDVGKMMGRESELEISEAYYSRMALQIIDELFLVSEGKPWARCEQYMTHAIRVGEWAEGIGYQAFYIIRGDGGRRSLWMKGHGGSERLCLERSTLIRSGASNLATTYYTQGRYNEAEPLTVQALDLRREVLGEKHRDTIWSMAELAAT</sequence>
<gene>
    <name evidence="1" type="ORF">BN869_000014162_1</name>
</gene>
<proteinExistence type="predicted"/>
<evidence type="ECO:0000313" key="1">
    <source>
        <dbReference type="EMBL" id="CEO58104.1"/>
    </source>
</evidence>
<accession>A0A0B7KLN7</accession>
<organism evidence="1">
    <name type="scientific">Bionectria ochroleuca</name>
    <name type="common">Gliocladium roseum</name>
    <dbReference type="NCBI Taxonomy" id="29856"/>
    <lineage>
        <taxon>Eukaryota</taxon>
        <taxon>Fungi</taxon>
        <taxon>Dikarya</taxon>
        <taxon>Ascomycota</taxon>
        <taxon>Pezizomycotina</taxon>
        <taxon>Sordariomycetes</taxon>
        <taxon>Hypocreomycetidae</taxon>
        <taxon>Hypocreales</taxon>
        <taxon>Bionectriaceae</taxon>
        <taxon>Clonostachys</taxon>
    </lineage>
</organism>
<reference evidence="1" key="1">
    <citation type="submission" date="2015-01" db="EMBL/GenBank/DDBJ databases">
        <authorList>
            <person name="Durling Mikael"/>
        </authorList>
    </citation>
    <scope>NUCLEOTIDE SEQUENCE</scope>
</reference>